<dbReference type="EMBL" id="LR590484">
    <property type="protein sequence ID" value="VTR53559.1"/>
    <property type="molecule type" value="Genomic_DNA"/>
</dbReference>
<dbReference type="KEGG" id="stha:NCTC11429_04858"/>
<dbReference type="Proteomes" id="UP000308196">
    <property type="component" value="Chromosome"/>
</dbReference>
<evidence type="ECO:0000313" key="3">
    <source>
        <dbReference type="EMBL" id="VTR53559.1"/>
    </source>
</evidence>
<evidence type="ECO:0000313" key="4">
    <source>
        <dbReference type="Proteomes" id="UP000308196"/>
    </source>
</evidence>
<dbReference type="AlphaFoldDB" id="A0A4U9W4C9"/>
<organism evidence="3 4">
    <name type="scientific">Sphingobacterium thalpophilum</name>
    <dbReference type="NCBI Taxonomy" id="259"/>
    <lineage>
        <taxon>Bacteria</taxon>
        <taxon>Pseudomonadati</taxon>
        <taxon>Bacteroidota</taxon>
        <taxon>Sphingobacteriia</taxon>
        <taxon>Sphingobacteriales</taxon>
        <taxon>Sphingobacteriaceae</taxon>
        <taxon>Sphingobacterium</taxon>
    </lineage>
</organism>
<keyword evidence="2" id="KW-0449">Lipoprotein</keyword>
<evidence type="ECO:0000256" key="1">
    <source>
        <dbReference type="ARBA" id="ARBA00007613"/>
    </source>
</evidence>
<name>A0A4U9W4C9_9SPHI</name>
<protein>
    <submittedName>
        <fullName evidence="3">Outer membrane protein oprM</fullName>
    </submittedName>
</protein>
<dbReference type="STRING" id="1123265.GCA_000686625_00195"/>
<sequence length="490" mass="54961">MKPSGSMNYKEYWTMRQIRKNSRCYLGVLAILFSLQACRVPQYAETELKPLEHYRNQVGVADVDSSIAKVSYRDFFKDELLVALLDSALAKNNDLRIALKQIEFAAQGYQQAKWLQVPVIHANLANASINRPSDNSMNGMMASQFMGQKYTTDYTSSIQLSWEADIWGKLRAQKQEALADFLKTQEAARAIKTRLVAEVVRGYYNLLLLDRQLEITRSNLRLADSTFFILNKQVELGLGNILSAQQQEVARDQINKQIPVIEANIQVQENALSILVGEVPGPIRRTTRLEKVQFPIGLSAGIPANLLSYRPDLRSCELDIRRSVASIHVARSSMYPSLNITAQGGLNAFKASNWFNFPGALFAAATGTLVQPILNGRRLKTQLEQSRIIKDQAELNFKQTMLKAVGEVSDALVQLDKLDEQLETSDLQVERSIKVVQHALLLYKFNEASYLEVLVAQANKLQAELDQAAIKSQKIHAITSLYRALGGGWL</sequence>
<reference evidence="3 4" key="1">
    <citation type="submission" date="2019-05" db="EMBL/GenBank/DDBJ databases">
        <authorList>
            <consortium name="Pathogen Informatics"/>
        </authorList>
    </citation>
    <scope>NUCLEOTIDE SEQUENCE [LARGE SCALE GENOMIC DNA]</scope>
    <source>
        <strain evidence="3 4">NCTC11429</strain>
    </source>
</reference>
<gene>
    <name evidence="3" type="primary">oprM_4</name>
    <name evidence="3" type="ORF">NCTC11429_04858</name>
</gene>
<dbReference type="SUPFAM" id="SSF56954">
    <property type="entry name" value="Outer membrane efflux proteins (OEP)"/>
    <property type="match status" value="1"/>
</dbReference>
<dbReference type="InterPro" id="IPR003423">
    <property type="entry name" value="OMP_efflux"/>
</dbReference>
<comment type="similarity">
    <text evidence="1 2">Belongs to the outer membrane factor (OMF) (TC 1.B.17) family.</text>
</comment>
<dbReference type="InterPro" id="IPR010131">
    <property type="entry name" value="MdtP/NodT-like"/>
</dbReference>
<dbReference type="Pfam" id="PF02321">
    <property type="entry name" value="OEP"/>
    <property type="match status" value="2"/>
</dbReference>
<dbReference type="GO" id="GO:0005886">
    <property type="term" value="C:plasma membrane"/>
    <property type="evidence" value="ECO:0007669"/>
    <property type="project" value="UniProtKB-SubCell"/>
</dbReference>
<keyword evidence="2" id="KW-0472">Membrane</keyword>
<proteinExistence type="inferred from homology"/>
<comment type="subcellular location">
    <subcellularLocation>
        <location evidence="2">Cell membrane</location>
        <topology evidence="2">Lipid-anchor</topology>
    </subcellularLocation>
</comment>
<dbReference type="Gene3D" id="1.20.1600.10">
    <property type="entry name" value="Outer membrane efflux proteins (OEP)"/>
    <property type="match status" value="1"/>
</dbReference>
<evidence type="ECO:0000256" key="2">
    <source>
        <dbReference type="RuleBase" id="RU362097"/>
    </source>
</evidence>
<dbReference type="GO" id="GO:0015562">
    <property type="term" value="F:efflux transmembrane transporter activity"/>
    <property type="evidence" value="ECO:0007669"/>
    <property type="project" value="InterPro"/>
</dbReference>
<dbReference type="PANTHER" id="PTHR30203:SF33">
    <property type="entry name" value="BLR4455 PROTEIN"/>
    <property type="match status" value="1"/>
</dbReference>
<dbReference type="PANTHER" id="PTHR30203">
    <property type="entry name" value="OUTER MEMBRANE CATION EFFLUX PROTEIN"/>
    <property type="match status" value="1"/>
</dbReference>
<accession>A0A4U9W4C9</accession>
<dbReference type="Gene3D" id="2.20.200.10">
    <property type="entry name" value="Outer membrane efflux proteins (OEP)"/>
    <property type="match status" value="1"/>
</dbReference>
<keyword evidence="2" id="KW-1134">Transmembrane beta strand</keyword>
<keyword evidence="2" id="KW-0564">Palmitate</keyword>
<keyword evidence="2" id="KW-0812">Transmembrane</keyword>
<dbReference type="NCBIfam" id="TIGR01845">
    <property type="entry name" value="outer_NodT"/>
    <property type="match status" value="1"/>
</dbReference>